<dbReference type="InterPro" id="IPR050483">
    <property type="entry name" value="CoA-transferase_III_domain"/>
</dbReference>
<gene>
    <name evidence="2" type="ORF">D0435_04070</name>
</gene>
<keyword evidence="3" id="KW-1185">Reference proteome</keyword>
<organism evidence="2 3">
    <name type="scientific">Anaerotruncus colihominis</name>
    <dbReference type="NCBI Taxonomy" id="169435"/>
    <lineage>
        <taxon>Bacteria</taxon>
        <taxon>Bacillati</taxon>
        <taxon>Bacillota</taxon>
        <taxon>Clostridia</taxon>
        <taxon>Eubacteriales</taxon>
        <taxon>Oscillospiraceae</taxon>
        <taxon>Anaerotruncus</taxon>
    </lineage>
</organism>
<sequence length="406" mass="45413">MSFWRKKKMKPLEGVTILDLTRVVAGPYATMILADLGARVIKIENPGDPDYTRDFEPYLVDGDKRQSAFFAQYNRNKEAITLNLKEPRAKDIFRQMVQKADIVVENYRAGVMDKLGVGYENLKTYNPKLVYTAISGFGQTGPYSTWPAYDNSGQALSGLWSMNGMPGEPTRIGTIIGDLAATFFGAIGTLSAYIHAQKTGQGQLVDVAQLDASLALTENAVSNYTVGDQVQQPLGNDHPLCRPYGKFRAKDGEVFFGGYTDRFWKTTCEFFGEPGLLQDPEIDTMAKRFDEEVYNRRILPKINQWFSAYTCQELQDALAEKLPLTAIHTIDQVLLDPQLNHRDMFIDYAYGNAHGKLFGTPIKLSETPCDTSGRAPEIGEGNARIYQEFLGYSEEEIRVLSEEGVL</sequence>
<reference evidence="2 3" key="1">
    <citation type="submission" date="2018-08" db="EMBL/GenBank/DDBJ databases">
        <title>Murine metabolic-syndrome-specific gut microbial biobank.</title>
        <authorList>
            <person name="Liu C."/>
        </authorList>
    </citation>
    <scope>NUCLEOTIDE SEQUENCE [LARGE SCALE GENOMIC DNA]</scope>
    <source>
        <strain evidence="2 3">28</strain>
    </source>
</reference>
<dbReference type="PANTHER" id="PTHR48207">
    <property type="entry name" value="SUCCINATE--HYDROXYMETHYLGLUTARATE COA-TRANSFERASE"/>
    <property type="match status" value="1"/>
</dbReference>
<dbReference type="Pfam" id="PF02515">
    <property type="entry name" value="CoA_transf_3"/>
    <property type="match status" value="1"/>
</dbReference>
<evidence type="ECO:0000313" key="3">
    <source>
        <dbReference type="Proteomes" id="UP000446866"/>
    </source>
</evidence>
<protein>
    <submittedName>
        <fullName evidence="2">CoA transferase</fullName>
    </submittedName>
</protein>
<accession>A0A845QH98</accession>
<dbReference type="GO" id="GO:0008410">
    <property type="term" value="F:CoA-transferase activity"/>
    <property type="evidence" value="ECO:0007669"/>
    <property type="project" value="TreeGrafter"/>
</dbReference>
<keyword evidence="1 2" id="KW-0808">Transferase</keyword>
<dbReference type="InterPro" id="IPR023606">
    <property type="entry name" value="CoA-Trfase_III_dom_1_sf"/>
</dbReference>
<dbReference type="SUPFAM" id="SSF89796">
    <property type="entry name" value="CoA-transferase family III (CaiB/BaiF)"/>
    <property type="match status" value="1"/>
</dbReference>
<evidence type="ECO:0000256" key="1">
    <source>
        <dbReference type="ARBA" id="ARBA00022679"/>
    </source>
</evidence>
<evidence type="ECO:0000313" key="2">
    <source>
        <dbReference type="EMBL" id="NBH60836.1"/>
    </source>
</evidence>
<dbReference type="AlphaFoldDB" id="A0A845QH98"/>
<name>A0A845QH98_9FIRM</name>
<dbReference type="Gene3D" id="3.40.50.10540">
    <property type="entry name" value="Crotonobetainyl-coa:carnitine coa-transferase, domain 1"/>
    <property type="match status" value="1"/>
</dbReference>
<dbReference type="Gene3D" id="3.30.1540.10">
    <property type="entry name" value="formyl-coa transferase, domain 3"/>
    <property type="match status" value="1"/>
</dbReference>
<comment type="caution">
    <text evidence="2">The sequence shown here is derived from an EMBL/GenBank/DDBJ whole genome shotgun (WGS) entry which is preliminary data.</text>
</comment>
<dbReference type="InterPro" id="IPR044855">
    <property type="entry name" value="CoA-Trfase_III_dom3_sf"/>
</dbReference>
<dbReference type="EMBL" id="QXWK01000005">
    <property type="protein sequence ID" value="NBH60836.1"/>
    <property type="molecule type" value="Genomic_DNA"/>
</dbReference>
<dbReference type="InterPro" id="IPR003673">
    <property type="entry name" value="CoA-Trfase_fam_III"/>
</dbReference>
<proteinExistence type="predicted"/>
<dbReference type="PANTHER" id="PTHR48207:SF3">
    <property type="entry name" value="SUCCINATE--HYDROXYMETHYLGLUTARATE COA-TRANSFERASE"/>
    <property type="match status" value="1"/>
</dbReference>
<dbReference type="Proteomes" id="UP000446866">
    <property type="component" value="Unassembled WGS sequence"/>
</dbReference>